<accession>A0A382PR00</accession>
<name>A0A382PR00_9ZZZZ</name>
<reference evidence="1" key="1">
    <citation type="submission" date="2018-05" db="EMBL/GenBank/DDBJ databases">
        <authorList>
            <person name="Lanie J.A."/>
            <person name="Ng W.-L."/>
            <person name="Kazmierczak K.M."/>
            <person name="Andrzejewski T.M."/>
            <person name="Davidsen T.M."/>
            <person name="Wayne K.J."/>
            <person name="Tettelin H."/>
            <person name="Glass J.I."/>
            <person name="Rusch D."/>
            <person name="Podicherti R."/>
            <person name="Tsui H.-C.T."/>
            <person name="Winkler M.E."/>
        </authorList>
    </citation>
    <scope>NUCLEOTIDE SEQUENCE</scope>
</reference>
<proteinExistence type="predicted"/>
<evidence type="ECO:0000313" key="1">
    <source>
        <dbReference type="EMBL" id="SVC74391.1"/>
    </source>
</evidence>
<organism evidence="1">
    <name type="scientific">marine metagenome</name>
    <dbReference type="NCBI Taxonomy" id="408172"/>
    <lineage>
        <taxon>unclassified sequences</taxon>
        <taxon>metagenomes</taxon>
        <taxon>ecological metagenomes</taxon>
    </lineage>
</organism>
<sequence>LKENETFDPKKLRFECVNYNLSNGNREGRIITGVFYDGKECEIETEDNGQDVLHSLIGYFSEDGEDVEGYGFAQGESALIYETLEETGSAYWRCLGDVFNE</sequence>
<gene>
    <name evidence="1" type="ORF">METZ01_LOCUS327245</name>
</gene>
<protein>
    <submittedName>
        <fullName evidence="1">Uncharacterized protein</fullName>
    </submittedName>
</protein>
<dbReference type="EMBL" id="UINC01108357">
    <property type="protein sequence ID" value="SVC74391.1"/>
    <property type="molecule type" value="Genomic_DNA"/>
</dbReference>
<feature type="non-terminal residue" evidence="1">
    <location>
        <position position="1"/>
    </location>
</feature>
<dbReference type="AlphaFoldDB" id="A0A382PR00"/>